<dbReference type="AlphaFoldDB" id="A0A934SKC5"/>
<dbReference type="RefSeq" id="WP_200555197.1">
    <property type="nucleotide sequence ID" value="NZ_JAEPES010000001.1"/>
</dbReference>
<proteinExistence type="predicted"/>
<evidence type="ECO:0000313" key="2">
    <source>
        <dbReference type="EMBL" id="MBK4346915.1"/>
    </source>
</evidence>
<evidence type="ECO:0000313" key="4">
    <source>
        <dbReference type="Proteomes" id="UP000636458"/>
    </source>
</evidence>
<organism evidence="2 4">
    <name type="scientific">Lacisediminihabitans changchengi</name>
    <dbReference type="NCBI Taxonomy" id="2787634"/>
    <lineage>
        <taxon>Bacteria</taxon>
        <taxon>Bacillati</taxon>
        <taxon>Actinomycetota</taxon>
        <taxon>Actinomycetes</taxon>
        <taxon>Micrococcales</taxon>
        <taxon>Microbacteriaceae</taxon>
        <taxon>Lacisediminihabitans</taxon>
    </lineage>
</organism>
<dbReference type="EMBL" id="JAEPES010000003">
    <property type="protein sequence ID" value="MBK4347962.1"/>
    <property type="molecule type" value="Genomic_DNA"/>
</dbReference>
<evidence type="ECO:0000256" key="1">
    <source>
        <dbReference type="SAM" id="MobiDB-lite"/>
    </source>
</evidence>
<accession>A0A934SKC5</accession>
<name>A0A934SKC5_9MICO</name>
<evidence type="ECO:0000313" key="3">
    <source>
        <dbReference type="EMBL" id="MBK4347962.1"/>
    </source>
</evidence>
<dbReference type="EMBL" id="JAEPES010000001">
    <property type="protein sequence ID" value="MBK4346915.1"/>
    <property type="molecule type" value="Genomic_DNA"/>
</dbReference>
<keyword evidence="4" id="KW-1185">Reference proteome</keyword>
<comment type="caution">
    <text evidence="2">The sequence shown here is derived from an EMBL/GenBank/DDBJ whole genome shotgun (WGS) entry which is preliminary data.</text>
</comment>
<gene>
    <name evidence="2" type="ORF">IV501_04655</name>
    <name evidence="3" type="ORF">IV501_09970</name>
</gene>
<protein>
    <recommendedName>
        <fullName evidence="5">TQXA domain-containing protein</fullName>
    </recommendedName>
</protein>
<dbReference type="Proteomes" id="UP000636458">
    <property type="component" value="Unassembled WGS sequence"/>
</dbReference>
<feature type="compositionally biased region" description="Pro residues" evidence="1">
    <location>
        <begin position="297"/>
        <end position="318"/>
    </location>
</feature>
<reference evidence="2" key="1">
    <citation type="submission" date="2021-01" db="EMBL/GenBank/DDBJ databases">
        <title>Lacisediminihabitans sp. nov. strain G11-30, isolated from Antarctic Soil.</title>
        <authorList>
            <person name="Li J."/>
        </authorList>
    </citation>
    <scope>NUCLEOTIDE SEQUENCE</scope>
    <source>
        <strain evidence="2">G11-30</strain>
    </source>
</reference>
<feature type="region of interest" description="Disordered" evidence="1">
    <location>
        <begin position="294"/>
        <end position="330"/>
    </location>
</feature>
<sequence>MHTAPRRRLRASRLALWIATVALVGGAILSGVTALPVTAHAATLGPGYERDGLPAWHLGGYLNPDGSVSYCIEPGRPSPLDKPTTDAGMVGQVNGLSETAMIQLNSLLARHGNTADDTTSAAVAMAVWSIASNASYQAEGGDAYVLGRAPAELRPSIQALADQYRAEAAAYVPPVGSATLSLSIDATSDFTGYLDVATTPAEATGTVTLTNGVFADTGSPTRQAVPNGAHLAVTAVPPADGAPYRVTAKSDDFTAPGGPAATVHLYSTPGAQTLTASGAMRSLVFSATATDVRDRVIPPPPVPPAPAPTSPPPAPTAPPAAVHRLPIVSG</sequence>
<evidence type="ECO:0008006" key="5">
    <source>
        <dbReference type="Google" id="ProtNLM"/>
    </source>
</evidence>